<sequence length="968" mass="110803">MSIPQGSQFYAGWAIIGVEMEKKSFENWTPDQAAASLLAAFYAGKDAGLVVKKFEDNVLRNRSDLYREQLAERVMQVFDPYSIPVPPDADTDSARYRPKIDVLTGLLDSGLVQPQALTHMSIANLLLYDNLYIPDAGADRQRLDEPLNNALVELARRAADTDETTVSGFADAYDQERLLSHVLQKRLITDATERQRLDDAQERFTRRLKEIADEDELRLSGSKEDSGGDTSPEPPLRPMSQLRETFDLDDDDEGGMFPDLDIFDPDDYADEEDRNPRRRSVREIFAGPGGEGGEPDDSDSFAGERAVEDVQPELSTKQRFERFRQMAINALEMRADIADTGYRNELFLQTAEFLHDDEFGEEAHYLRNEIMRKEIIARGHLKLPVLDPGLAYDVDAAKVLQYAGELNRRISDTVVASWHRPYERVQNARIAGISWLERQAQRVVPGKFRDGFIRGIAKLMPEEYVPPDELTLRIDSLEDEIRKLADEAGLTGRDIRAVIVQALDPDFTSGPRDILSQQLLDTEEQRRLFGTDDEIPIFMERLTREGRMQADDVLRNQDYIVAMMDVRMHQIQADRLTVQTVEDLSQGVQHDLMTGNKRLDRQFAVRKFALTADEARRHEQNLPLIVIDTDEEREMLETVEALYAVRRLQRARRQYDGPREQLLQPEIQREIVVLQSFLVREGLDPAVLESFDTADDIRERWSVKMQNVELKGYRRPDSQPPVLEGEDLTYMRQALAVLREYEETTDAAFRRSSAEDVHTDRARTRRQIAERRRADRGAVSDDYREQQELAQLQISRDILRHQLEMNRDKLRYADDNAKMELYVQILTNVAEGDTFVPLDIQELTELVEYSRKYLPAPDGIAAFENLYEGIVDEDTFYQELLTNTKQLNYLTLASTPEQSAAVTINGEGRLLGALSQGRQALAYRLSNAIGDRDENERNYEALRRLEQRANLDIFTPALQGRLGSACGR</sequence>
<feature type="region of interest" description="Disordered" evidence="1">
    <location>
        <begin position="760"/>
        <end position="782"/>
    </location>
</feature>
<evidence type="ECO:0000256" key="1">
    <source>
        <dbReference type="SAM" id="MobiDB-lite"/>
    </source>
</evidence>
<comment type="caution">
    <text evidence="2">The sequence shown here is derived from an EMBL/GenBank/DDBJ whole genome shotgun (WGS) entry which is preliminary data.</text>
</comment>
<feature type="compositionally biased region" description="Basic and acidic residues" evidence="1">
    <location>
        <begin position="215"/>
        <end position="226"/>
    </location>
</feature>
<feature type="region of interest" description="Disordered" evidence="1">
    <location>
        <begin position="215"/>
        <end position="305"/>
    </location>
</feature>
<dbReference type="STRING" id="1617426.TR69_WS6001000752"/>
<dbReference type="EMBL" id="JYNZ01000003">
    <property type="protein sequence ID" value="KXK26737.1"/>
    <property type="molecule type" value="Genomic_DNA"/>
</dbReference>
<name>A0A136LYR4_9BACT</name>
<dbReference type="AlphaFoldDB" id="A0A136LYR4"/>
<protein>
    <submittedName>
        <fullName evidence="2">Uncharacterized protein</fullName>
    </submittedName>
</protein>
<organism evidence="2 3">
    <name type="scientific">candidate division WS6 bacterium OLB20</name>
    <dbReference type="NCBI Taxonomy" id="1617426"/>
    <lineage>
        <taxon>Bacteria</taxon>
        <taxon>Candidatus Dojkabacteria</taxon>
    </lineage>
</organism>
<evidence type="ECO:0000313" key="2">
    <source>
        <dbReference type="EMBL" id="KXK26737.1"/>
    </source>
</evidence>
<accession>A0A136LYR4</accession>
<dbReference type="Proteomes" id="UP000070457">
    <property type="component" value="Unassembled WGS sequence"/>
</dbReference>
<feature type="compositionally biased region" description="Acidic residues" evidence="1">
    <location>
        <begin position="261"/>
        <end position="273"/>
    </location>
</feature>
<reference evidence="2 3" key="1">
    <citation type="submission" date="2015-02" db="EMBL/GenBank/DDBJ databases">
        <title>Improved understanding of the partial-nitritation anammox process through 23 genomes representing the majority of the microbial community.</title>
        <authorList>
            <person name="Speth D.R."/>
            <person name="In T Zandt M."/>
            <person name="Guerrero Cruz S."/>
            <person name="Jetten M.S."/>
            <person name="Dutilh B.E."/>
        </authorList>
    </citation>
    <scope>NUCLEOTIDE SEQUENCE [LARGE SCALE GENOMIC DNA]</scope>
    <source>
        <strain evidence="2">OLB20</strain>
    </source>
</reference>
<gene>
    <name evidence="2" type="ORF">TR69_WS6001000752</name>
</gene>
<evidence type="ECO:0000313" key="3">
    <source>
        <dbReference type="Proteomes" id="UP000070457"/>
    </source>
</evidence>
<proteinExistence type="predicted"/>